<keyword evidence="1" id="KW-0812">Transmembrane</keyword>
<feature type="transmembrane region" description="Helical" evidence="1">
    <location>
        <begin position="865"/>
        <end position="884"/>
    </location>
</feature>
<dbReference type="SUPFAM" id="SSF52058">
    <property type="entry name" value="L domain-like"/>
    <property type="match status" value="1"/>
</dbReference>
<dbReference type="OMA" id="QATTVEN"/>
<sequence length="932" mass="107738">MTLFNKKKSLSGTIPSEIGNLIRLNTLCLNQNWLSGKIPNELGNLFELKHLYLNQNELTGTIPVEIGNFWNLSALELSRNRLSGTIPLEIENFYGLWLLSLGQNELNGTIPKGIENLYYLQYLILGYNKLSGELPRLDMLPYLLNIQVNNNMLSGTIPFDDSYDWDYLLMLSLEKNMFSGSLPKLPNYMNFTLTLTLHMNQFSDYNLHDWYMYSSKEKKKFKAPVLQILSIYDNPHLRGHLPKSLFDTNVKIFLAHGCEIDGVLPWSDVQGNIQFATLLQNRLSGAMPSSLIQATTVENMSNILIIYNDAILQLSLNVSTELENGLYLLGNRFSESREWYQVFENRELPEYVPKDERDAKNLYITKESDFAELVLVGFIMITILLLFLRKSRRYSIVKRLCGNKIIYCFKIRRLPDHVGFQQMKVLLKWFNNWFAAVIISSLVIIYAMNSTYYEKGYLLSHFSLAYIEDLSLMATILLMLIVILSNTVVLIYAFQWIINPPFATASTSEDTFDDAIDSFTWQKGIKLALLFLGWILIVTIVVLYFAFESFPDNNTLHVSSKLVYTVQGVMSLALSLHNSLIAPNLAMYVVELIFYVVGIHKRRLAQKWSSYTALFLQTLICIVIPLFLASFFYNNCGRQWVNYWETCSGKDSNEVITSYQWTYYDVDLLWYMNENVVVLNWDDLCKYQGFKFVTNQRFFFVIKFIFPGACVREILEKWGYVMVTKMAINIFLPWIRLANIRAFLFQCESLKFLAGSNELSFETVGLFVNVELVVLLGLFCPLVIPLCAMATVSNILNFQYLLNKKIKRVTSLEENLIEKSNIYKLSDEIPAFPISVLTVPFLLQQSIWIFSGALSNDYSYLTKNVFAYAFSIIDICFIVAAIIVRRFHGIQLLQQQKKFESESITSTTEENLILHDEPEYYRMQPMETLKEE</sequence>
<keyword evidence="1" id="KW-1133">Transmembrane helix</keyword>
<gene>
    <name evidence="2" type="ORF">RFI_00303</name>
</gene>
<dbReference type="Proteomes" id="UP000023152">
    <property type="component" value="Unassembled WGS sequence"/>
</dbReference>
<dbReference type="OrthoDB" id="676979at2759"/>
<dbReference type="AlphaFoldDB" id="X6PF78"/>
<dbReference type="Gene3D" id="3.80.10.10">
    <property type="entry name" value="Ribonuclease Inhibitor"/>
    <property type="match status" value="1"/>
</dbReference>
<feature type="transmembrane region" description="Helical" evidence="1">
    <location>
        <begin position="611"/>
        <end position="633"/>
    </location>
</feature>
<feature type="transmembrane region" description="Helical" evidence="1">
    <location>
        <begin position="433"/>
        <end position="452"/>
    </location>
</feature>
<dbReference type="Pfam" id="PF00560">
    <property type="entry name" value="LRR_1"/>
    <property type="match status" value="3"/>
</dbReference>
<name>X6PF78_RETFI</name>
<dbReference type="InterPro" id="IPR001611">
    <property type="entry name" value="Leu-rich_rpt"/>
</dbReference>
<protein>
    <submittedName>
        <fullName evidence="2">Uncharacterized protein</fullName>
    </submittedName>
</protein>
<evidence type="ECO:0000313" key="3">
    <source>
        <dbReference type="Proteomes" id="UP000023152"/>
    </source>
</evidence>
<dbReference type="PANTHER" id="PTHR48006">
    <property type="entry name" value="LEUCINE-RICH REPEAT-CONTAINING PROTEIN DDB_G0281931-RELATED"/>
    <property type="match status" value="1"/>
</dbReference>
<evidence type="ECO:0000313" key="2">
    <source>
        <dbReference type="EMBL" id="ETO36763.1"/>
    </source>
</evidence>
<feature type="transmembrane region" description="Helical" evidence="1">
    <location>
        <begin position="580"/>
        <end position="599"/>
    </location>
</feature>
<keyword evidence="3" id="KW-1185">Reference proteome</keyword>
<keyword evidence="1" id="KW-0472">Membrane</keyword>
<dbReference type="EMBL" id="ASPP01000318">
    <property type="protein sequence ID" value="ETO36763.1"/>
    <property type="molecule type" value="Genomic_DNA"/>
</dbReference>
<feature type="transmembrane region" description="Helical" evidence="1">
    <location>
        <begin position="472"/>
        <end position="494"/>
    </location>
</feature>
<organism evidence="2 3">
    <name type="scientific">Reticulomyxa filosa</name>
    <dbReference type="NCBI Taxonomy" id="46433"/>
    <lineage>
        <taxon>Eukaryota</taxon>
        <taxon>Sar</taxon>
        <taxon>Rhizaria</taxon>
        <taxon>Retaria</taxon>
        <taxon>Foraminifera</taxon>
        <taxon>Monothalamids</taxon>
        <taxon>Reticulomyxidae</taxon>
        <taxon>Reticulomyxa</taxon>
    </lineage>
</organism>
<accession>X6PF78</accession>
<dbReference type="InterPro" id="IPR032675">
    <property type="entry name" value="LRR_dom_sf"/>
</dbReference>
<reference evidence="2 3" key="1">
    <citation type="journal article" date="2013" name="Curr. Biol.">
        <title>The Genome of the Foraminiferan Reticulomyxa filosa.</title>
        <authorList>
            <person name="Glockner G."/>
            <person name="Hulsmann N."/>
            <person name="Schleicher M."/>
            <person name="Noegel A.A."/>
            <person name="Eichinger L."/>
            <person name="Gallinger C."/>
            <person name="Pawlowski J."/>
            <person name="Sierra R."/>
            <person name="Euteneuer U."/>
            <person name="Pillet L."/>
            <person name="Moustafa A."/>
            <person name="Platzer M."/>
            <person name="Groth M."/>
            <person name="Szafranski K."/>
            <person name="Schliwa M."/>
        </authorList>
    </citation>
    <scope>NUCLEOTIDE SEQUENCE [LARGE SCALE GENOMIC DNA]</scope>
</reference>
<dbReference type="InterPro" id="IPR051824">
    <property type="entry name" value="LRR_Rcpt-Like_S/T_Kinase"/>
</dbReference>
<feature type="transmembrane region" description="Helical" evidence="1">
    <location>
        <begin position="527"/>
        <end position="547"/>
    </location>
</feature>
<proteinExistence type="predicted"/>
<feature type="transmembrane region" description="Helical" evidence="1">
    <location>
        <begin position="766"/>
        <end position="798"/>
    </location>
</feature>
<dbReference type="FunFam" id="3.80.10.10:FF:000719">
    <property type="entry name" value="MDIS1-interacting receptor like kinase 2 isoform A"/>
    <property type="match status" value="1"/>
</dbReference>
<feature type="transmembrane region" description="Helical" evidence="1">
    <location>
        <begin position="370"/>
        <end position="388"/>
    </location>
</feature>
<evidence type="ECO:0000256" key="1">
    <source>
        <dbReference type="SAM" id="Phobius"/>
    </source>
</evidence>
<feature type="transmembrane region" description="Helical" evidence="1">
    <location>
        <begin position="829"/>
        <end position="853"/>
    </location>
</feature>
<comment type="caution">
    <text evidence="2">The sequence shown here is derived from an EMBL/GenBank/DDBJ whole genome shotgun (WGS) entry which is preliminary data.</text>
</comment>